<evidence type="ECO:0000313" key="7">
    <source>
        <dbReference type="Proteomes" id="UP000037460"/>
    </source>
</evidence>
<keyword evidence="1" id="KW-0479">Metal-binding</keyword>
<keyword evidence="4" id="KW-0732">Signal</keyword>
<evidence type="ECO:0000256" key="3">
    <source>
        <dbReference type="ARBA" id="ARBA00022837"/>
    </source>
</evidence>
<keyword evidence="3" id="KW-0106">Calcium</keyword>
<protein>
    <recommendedName>
        <fullName evidence="5">EF-hand domain-containing protein</fullName>
    </recommendedName>
</protein>
<proteinExistence type="predicted"/>
<dbReference type="PROSITE" id="PS50222">
    <property type="entry name" value="EF_HAND_2"/>
    <property type="match status" value="3"/>
</dbReference>
<feature type="domain" description="EF-hand" evidence="5">
    <location>
        <begin position="73"/>
        <end position="108"/>
    </location>
</feature>
<dbReference type="PANTHER" id="PTHR10827">
    <property type="entry name" value="RETICULOCALBIN"/>
    <property type="match status" value="1"/>
</dbReference>
<accession>A0A0M0JQ24</accession>
<dbReference type="Pfam" id="PF13202">
    <property type="entry name" value="EF-hand_5"/>
    <property type="match status" value="1"/>
</dbReference>
<dbReference type="AlphaFoldDB" id="A0A0M0JQ24"/>
<dbReference type="SUPFAM" id="SSF47473">
    <property type="entry name" value="EF-hand"/>
    <property type="match status" value="2"/>
</dbReference>
<dbReference type="InterPro" id="IPR018247">
    <property type="entry name" value="EF_Hand_1_Ca_BS"/>
</dbReference>
<feature type="chain" id="PRO_5005601971" description="EF-hand domain-containing protein" evidence="4">
    <location>
        <begin position="19"/>
        <end position="352"/>
    </location>
</feature>
<dbReference type="EMBL" id="JWZX01002546">
    <property type="protein sequence ID" value="KOO28590.1"/>
    <property type="molecule type" value="Genomic_DNA"/>
</dbReference>
<evidence type="ECO:0000313" key="6">
    <source>
        <dbReference type="EMBL" id="KOO28590.1"/>
    </source>
</evidence>
<dbReference type="Gene3D" id="1.10.238.10">
    <property type="entry name" value="EF-hand"/>
    <property type="match status" value="2"/>
</dbReference>
<feature type="signal peptide" evidence="4">
    <location>
        <begin position="1"/>
        <end position="18"/>
    </location>
</feature>
<evidence type="ECO:0000259" key="5">
    <source>
        <dbReference type="PROSITE" id="PS50222"/>
    </source>
</evidence>
<dbReference type="GO" id="GO:0005509">
    <property type="term" value="F:calcium ion binding"/>
    <property type="evidence" value="ECO:0007669"/>
    <property type="project" value="InterPro"/>
</dbReference>
<dbReference type="InterPro" id="IPR011992">
    <property type="entry name" value="EF-hand-dom_pair"/>
</dbReference>
<feature type="domain" description="EF-hand" evidence="5">
    <location>
        <begin position="248"/>
        <end position="283"/>
    </location>
</feature>
<evidence type="ECO:0000256" key="2">
    <source>
        <dbReference type="ARBA" id="ARBA00022737"/>
    </source>
</evidence>
<dbReference type="PANTHER" id="PTHR10827:SF98">
    <property type="entry name" value="45 KDA CALCIUM-BINDING PROTEIN"/>
    <property type="match status" value="1"/>
</dbReference>
<comment type="caution">
    <text evidence="6">The sequence shown here is derived from an EMBL/GenBank/DDBJ whole genome shotgun (WGS) entry which is preliminary data.</text>
</comment>
<keyword evidence="2" id="KW-0677">Repeat</keyword>
<feature type="domain" description="EF-hand" evidence="5">
    <location>
        <begin position="196"/>
        <end position="231"/>
    </location>
</feature>
<dbReference type="SMART" id="SM00054">
    <property type="entry name" value="EFh"/>
    <property type="match status" value="4"/>
</dbReference>
<keyword evidence="7" id="KW-1185">Reference proteome</keyword>
<evidence type="ECO:0000256" key="4">
    <source>
        <dbReference type="SAM" id="SignalP"/>
    </source>
</evidence>
<sequence length="352" mass="37803">MARLALTLLALALSFTHAKSILDDIPDVEDEDEDVAADGGYDKSQAAPTLQAHTDAGPDDVFEYIMGGGGGESSMQQLQALFEMLDKNKDGLVGAAEIQEGLELQLSQHAERLQAVHAEEARRILGDADVNGDGSLSAAEYADADLPRAAYELLSSDRFAFADAGTDEQPGPDGQLSVEELANALFPETSPKRAEFQKLVARRILAEHDLDGDGRLDRQGLMKFVLAVQGLGADETTEGESDAGVAQFAASEAESHLSVYDVDGDGTLDGAELGELLVPSPAGRDEYAREAHRSLLEIVPDGGGLDLESMLSHASRFYNAFNHLLEPVGYDESMFSNLGYQEGMYYDEVEEE</sequence>
<organism evidence="6 7">
    <name type="scientific">Chrysochromulina tobinii</name>
    <dbReference type="NCBI Taxonomy" id="1460289"/>
    <lineage>
        <taxon>Eukaryota</taxon>
        <taxon>Haptista</taxon>
        <taxon>Haptophyta</taxon>
        <taxon>Prymnesiophyceae</taxon>
        <taxon>Prymnesiales</taxon>
        <taxon>Chrysochromulinaceae</taxon>
        <taxon>Chrysochromulina</taxon>
    </lineage>
</organism>
<dbReference type="Pfam" id="PF13499">
    <property type="entry name" value="EF-hand_7"/>
    <property type="match status" value="1"/>
</dbReference>
<reference evidence="7" key="1">
    <citation type="journal article" date="2015" name="PLoS Genet.">
        <title>Genome Sequence and Transcriptome Analyses of Chrysochromulina tobin: Metabolic Tools for Enhanced Algal Fitness in the Prominent Order Prymnesiales (Haptophyceae).</title>
        <authorList>
            <person name="Hovde B.T."/>
            <person name="Deodato C.R."/>
            <person name="Hunsperger H.M."/>
            <person name="Ryken S.A."/>
            <person name="Yost W."/>
            <person name="Jha R.K."/>
            <person name="Patterson J."/>
            <person name="Monnat R.J. Jr."/>
            <person name="Barlow S.B."/>
            <person name="Starkenburg S.R."/>
            <person name="Cattolico R.A."/>
        </authorList>
    </citation>
    <scope>NUCLEOTIDE SEQUENCE</scope>
    <source>
        <strain evidence="7">CCMP291</strain>
    </source>
</reference>
<dbReference type="PROSITE" id="PS00018">
    <property type="entry name" value="EF_HAND_1"/>
    <property type="match status" value="3"/>
</dbReference>
<name>A0A0M0JQ24_9EUKA</name>
<evidence type="ECO:0000256" key="1">
    <source>
        <dbReference type="ARBA" id="ARBA00022723"/>
    </source>
</evidence>
<dbReference type="InterPro" id="IPR002048">
    <property type="entry name" value="EF_hand_dom"/>
</dbReference>
<gene>
    <name evidence="6" type="ORF">Ctob_012930</name>
</gene>
<dbReference type="Proteomes" id="UP000037460">
    <property type="component" value="Unassembled WGS sequence"/>
</dbReference>